<evidence type="ECO:0000313" key="1">
    <source>
        <dbReference type="EMBL" id="MEX0430299.1"/>
    </source>
</evidence>
<protein>
    <submittedName>
        <fullName evidence="1">Uncharacterized protein</fullName>
    </submittedName>
</protein>
<accession>A0ABV3T518</accession>
<proteinExistence type="predicted"/>
<reference evidence="1 2" key="1">
    <citation type="submission" date="2024-02" db="EMBL/GenBank/DDBJ databases">
        <title>New especies of Spiribacter isolated from saline water.</title>
        <authorList>
            <person name="Leon M.J."/>
            <person name="De La Haba R."/>
            <person name="Sanchez-Porro C."/>
            <person name="Ventosa A."/>
        </authorList>
    </citation>
    <scope>NUCLEOTIDE SEQUENCE [LARGE SCALE GENOMIC DNA]</scope>
    <source>
        <strain evidence="2">ag22IC4-189</strain>
    </source>
</reference>
<evidence type="ECO:0000313" key="2">
    <source>
        <dbReference type="Proteomes" id="UP001556637"/>
    </source>
</evidence>
<gene>
    <name evidence="1" type="ORF">V6X30_02650</name>
</gene>
<dbReference type="RefSeq" id="WP_367983095.1">
    <property type="nucleotide sequence ID" value="NZ_JBAKFF010000001.1"/>
</dbReference>
<dbReference type="EMBL" id="JBAKFF010000001">
    <property type="protein sequence ID" value="MEX0430299.1"/>
    <property type="molecule type" value="Genomic_DNA"/>
</dbReference>
<comment type="caution">
    <text evidence="1">The sequence shown here is derived from an EMBL/GenBank/DDBJ whole genome shotgun (WGS) entry which is preliminary data.</text>
</comment>
<sequence length="74" mass="8332">MSGRERELVDLFERTFTDSEGAAEGRLVRDLVRQLLETTPPEDLRLFTIDNATESAPIAGAVRCVESLNRPDVW</sequence>
<dbReference type="Proteomes" id="UP001556637">
    <property type="component" value="Unassembled WGS sequence"/>
</dbReference>
<organism evidence="1 2">
    <name type="scientific">Spiribacter insolitus</name>
    <dbReference type="NCBI Taxonomy" id="3122417"/>
    <lineage>
        <taxon>Bacteria</taxon>
        <taxon>Pseudomonadati</taxon>
        <taxon>Pseudomonadota</taxon>
        <taxon>Gammaproteobacteria</taxon>
        <taxon>Chromatiales</taxon>
        <taxon>Ectothiorhodospiraceae</taxon>
        <taxon>Spiribacter</taxon>
    </lineage>
</organism>
<name>A0ABV3T518_9GAMM</name>
<keyword evidence="2" id="KW-1185">Reference proteome</keyword>